<proteinExistence type="predicted"/>
<dbReference type="HOGENOM" id="CLU_087914_1_0_5"/>
<reference evidence="1 2" key="1">
    <citation type="submission" date="2006-01" db="EMBL/GenBank/DDBJ databases">
        <title>Complete sequence of Rhodopseudomonas palustris HaA2.</title>
        <authorList>
            <consortium name="US DOE Joint Genome Institute"/>
            <person name="Copeland A."/>
            <person name="Lucas S."/>
            <person name="Lapidus A."/>
            <person name="Barry K."/>
            <person name="Detter J.C."/>
            <person name="Glavina T."/>
            <person name="Hammon N."/>
            <person name="Israni S."/>
            <person name="Pitluck S."/>
            <person name="Chain P."/>
            <person name="Malfatti S."/>
            <person name="Shin M."/>
            <person name="Vergez L."/>
            <person name="Schmutz J."/>
            <person name="Larimer F."/>
            <person name="Land M."/>
            <person name="Hauser L."/>
            <person name="Pelletier D.A."/>
            <person name="Kyrpides N."/>
            <person name="Anderson I."/>
            <person name="Oda Y."/>
            <person name="Harwood C.S."/>
            <person name="Richardson P."/>
        </authorList>
    </citation>
    <scope>NUCLEOTIDE SEQUENCE [LARGE SCALE GENOMIC DNA]</scope>
    <source>
        <strain evidence="1 2">HaA2</strain>
    </source>
</reference>
<keyword evidence="2" id="KW-1185">Reference proteome</keyword>
<dbReference type="Proteomes" id="UP000008809">
    <property type="component" value="Chromosome"/>
</dbReference>
<dbReference type="OrthoDB" id="344729at2"/>
<sequence>MTAQRQEGNALRHGLATIGLAALLLWPAGSLAWAEGATTQRIVVDRHTGLAIDGFDPVAYFTDGEARSGVADFEATAAGAIWRFRGASNRAAFLSHPGIYAPQFGGHDPVGIARGVPLRGNPTIWLISGQRLYLFSRQEDRDAFAADPERILAQAQQQWPALLATLAE</sequence>
<dbReference type="NCBIfam" id="NF041384">
    <property type="entry name" value="YHS_seleno_dom"/>
    <property type="match status" value="1"/>
</dbReference>
<dbReference type="AlphaFoldDB" id="Q2IT44"/>
<dbReference type="RefSeq" id="WP_011442800.1">
    <property type="nucleotide sequence ID" value="NC_007778.1"/>
</dbReference>
<dbReference type="EMBL" id="CP000250">
    <property type="protein sequence ID" value="ABD08616.1"/>
    <property type="molecule type" value="Genomic_DNA"/>
</dbReference>
<dbReference type="STRING" id="316058.RPB_3923"/>
<evidence type="ECO:0000313" key="1">
    <source>
        <dbReference type="EMBL" id="ABD08616.1"/>
    </source>
</evidence>
<dbReference type="KEGG" id="rpb:RPB_3923"/>
<evidence type="ECO:0008006" key="3">
    <source>
        <dbReference type="Google" id="ProtNLM"/>
    </source>
</evidence>
<protein>
    <recommendedName>
        <fullName evidence="3">YHS domain-containing protein</fullName>
    </recommendedName>
</protein>
<gene>
    <name evidence="1" type="ordered locus">RPB_3923</name>
</gene>
<organism evidence="1 2">
    <name type="scientific">Rhodopseudomonas palustris (strain HaA2)</name>
    <dbReference type="NCBI Taxonomy" id="316058"/>
    <lineage>
        <taxon>Bacteria</taxon>
        <taxon>Pseudomonadati</taxon>
        <taxon>Pseudomonadota</taxon>
        <taxon>Alphaproteobacteria</taxon>
        <taxon>Hyphomicrobiales</taxon>
        <taxon>Nitrobacteraceae</taxon>
        <taxon>Rhodopseudomonas</taxon>
    </lineage>
</organism>
<name>Q2IT44_RHOP2</name>
<dbReference type="eggNOG" id="COG3350">
    <property type="taxonomic scope" value="Bacteria"/>
</dbReference>
<accession>Q2IT44</accession>
<evidence type="ECO:0000313" key="2">
    <source>
        <dbReference type="Proteomes" id="UP000008809"/>
    </source>
</evidence>